<dbReference type="GO" id="GO:0006260">
    <property type="term" value="P:DNA replication"/>
    <property type="evidence" value="ECO:0007669"/>
    <property type="project" value="TreeGrafter"/>
</dbReference>
<sequence length="88" mass="9869">DAIARTAIENRVPIILRNISQPKLCNGARLAVKKLMNNAVQATVLTGSFKDEDVLIPRISMIPMDMSFQFKRLQFPIRLALAFTINKA</sequence>
<name>A0A3P7KHE1_ONCOC</name>
<dbReference type="GO" id="GO:0005657">
    <property type="term" value="C:replication fork"/>
    <property type="evidence" value="ECO:0007669"/>
    <property type="project" value="TreeGrafter"/>
</dbReference>
<reference evidence="1 2" key="1">
    <citation type="submission" date="2018-08" db="EMBL/GenBank/DDBJ databases">
        <authorList>
            <person name="Laetsch R D."/>
            <person name="Stevens L."/>
            <person name="Kumar S."/>
            <person name="Blaxter L. M."/>
        </authorList>
    </citation>
    <scope>NUCLEOTIDE SEQUENCE [LARGE SCALE GENOMIC DNA]</scope>
</reference>
<evidence type="ECO:0008006" key="3">
    <source>
        <dbReference type="Google" id="ProtNLM"/>
    </source>
</evidence>
<evidence type="ECO:0000313" key="2">
    <source>
        <dbReference type="Proteomes" id="UP000271087"/>
    </source>
</evidence>
<dbReference type="EMBL" id="UYRW01014409">
    <property type="protein sequence ID" value="VDN00850.1"/>
    <property type="molecule type" value="Genomic_DNA"/>
</dbReference>
<keyword evidence="2" id="KW-1185">Reference proteome</keyword>
<dbReference type="PANTHER" id="PTHR23274">
    <property type="entry name" value="DNA HELICASE-RELATED"/>
    <property type="match status" value="1"/>
</dbReference>
<organism evidence="1 2">
    <name type="scientific">Onchocerca ochengi</name>
    <name type="common">Filarial nematode worm</name>
    <dbReference type="NCBI Taxonomy" id="42157"/>
    <lineage>
        <taxon>Eukaryota</taxon>
        <taxon>Metazoa</taxon>
        <taxon>Ecdysozoa</taxon>
        <taxon>Nematoda</taxon>
        <taxon>Chromadorea</taxon>
        <taxon>Rhabditida</taxon>
        <taxon>Spirurina</taxon>
        <taxon>Spiruromorpha</taxon>
        <taxon>Filarioidea</taxon>
        <taxon>Onchocercidae</taxon>
        <taxon>Onchocerca</taxon>
    </lineage>
</organism>
<gene>
    <name evidence="1" type="ORF">NOO_LOCUS13288</name>
</gene>
<proteinExistence type="predicted"/>
<protein>
    <recommendedName>
        <fullName evidence="3">ATP-dependent DNA helicase</fullName>
    </recommendedName>
</protein>
<dbReference type="OrthoDB" id="9997116at2759"/>
<accession>A0A3P7KHE1</accession>
<dbReference type="Proteomes" id="UP000271087">
    <property type="component" value="Unassembled WGS sequence"/>
</dbReference>
<feature type="non-terminal residue" evidence="1">
    <location>
        <position position="1"/>
    </location>
</feature>
<dbReference type="PANTHER" id="PTHR23274:SF51">
    <property type="entry name" value="OS03G0423850 PROTEIN"/>
    <property type="match status" value="1"/>
</dbReference>
<evidence type="ECO:0000313" key="1">
    <source>
        <dbReference type="EMBL" id="VDN00850.1"/>
    </source>
</evidence>
<dbReference type="AlphaFoldDB" id="A0A3P7KHE1"/>